<evidence type="ECO:0000256" key="2">
    <source>
        <dbReference type="ARBA" id="ARBA00022448"/>
    </source>
</evidence>
<dbReference type="Pfam" id="PF05977">
    <property type="entry name" value="MFS_3"/>
    <property type="match status" value="1"/>
</dbReference>
<dbReference type="EMBL" id="QQYZ01000002">
    <property type="protein sequence ID" value="RSY89501.1"/>
    <property type="molecule type" value="Genomic_DNA"/>
</dbReference>
<evidence type="ECO:0000259" key="8">
    <source>
        <dbReference type="PROSITE" id="PS50850"/>
    </source>
</evidence>
<evidence type="ECO:0000256" key="7">
    <source>
        <dbReference type="SAM" id="Phobius"/>
    </source>
</evidence>
<feature type="transmembrane region" description="Helical" evidence="7">
    <location>
        <begin position="243"/>
        <end position="264"/>
    </location>
</feature>
<feature type="domain" description="Major facilitator superfamily (MFS) profile" evidence="8">
    <location>
        <begin position="31"/>
        <end position="416"/>
    </location>
</feature>
<reference evidence="9 10" key="1">
    <citation type="submission" date="2018-07" db="EMBL/GenBank/DDBJ databases">
        <title>Genomic and Epidemiologic Investigation of an Indolent Hospital Outbreak.</title>
        <authorList>
            <person name="Johnson R.C."/>
            <person name="Deming C."/>
            <person name="Conlan S."/>
            <person name="Zellmer C.J."/>
            <person name="Michelin A.V."/>
            <person name="Lee-Lin S."/>
            <person name="Thomas P.J."/>
            <person name="Park M."/>
            <person name="Weingarten R.A."/>
            <person name="Less J."/>
            <person name="Dekker J.P."/>
            <person name="Frank K.M."/>
            <person name="Musser K.A."/>
            <person name="Mcquiston J.R."/>
            <person name="Henderson D.K."/>
            <person name="Lau A.F."/>
            <person name="Palmore T.N."/>
            <person name="Segre J.A."/>
        </authorList>
    </citation>
    <scope>NUCLEOTIDE SEQUENCE [LARGE SCALE GENOMIC DNA]</scope>
    <source>
        <strain evidence="9 10">SK-CDC1_0717</strain>
    </source>
</reference>
<evidence type="ECO:0000313" key="10">
    <source>
        <dbReference type="Proteomes" id="UP000287746"/>
    </source>
</evidence>
<feature type="transmembrane region" description="Helical" evidence="7">
    <location>
        <begin position="35"/>
        <end position="56"/>
    </location>
</feature>
<dbReference type="Gene3D" id="1.20.1250.20">
    <property type="entry name" value="MFS general substrate transporter like domains"/>
    <property type="match status" value="1"/>
</dbReference>
<dbReference type="GO" id="GO:0022857">
    <property type="term" value="F:transmembrane transporter activity"/>
    <property type="evidence" value="ECO:0007669"/>
    <property type="project" value="InterPro"/>
</dbReference>
<proteinExistence type="predicted"/>
<evidence type="ECO:0000256" key="4">
    <source>
        <dbReference type="ARBA" id="ARBA00022692"/>
    </source>
</evidence>
<dbReference type="PANTHER" id="PTHR23513:SF11">
    <property type="entry name" value="STAPHYLOFERRIN A TRANSPORTER"/>
    <property type="match status" value="1"/>
</dbReference>
<evidence type="ECO:0000256" key="3">
    <source>
        <dbReference type="ARBA" id="ARBA00022475"/>
    </source>
</evidence>
<dbReference type="GO" id="GO:0005886">
    <property type="term" value="C:plasma membrane"/>
    <property type="evidence" value="ECO:0007669"/>
    <property type="project" value="UniProtKB-SubCell"/>
</dbReference>
<keyword evidence="6 7" id="KW-0472">Membrane</keyword>
<dbReference type="SUPFAM" id="SSF103473">
    <property type="entry name" value="MFS general substrate transporter"/>
    <property type="match status" value="1"/>
</dbReference>
<dbReference type="Proteomes" id="UP000287746">
    <property type="component" value="Unassembled WGS sequence"/>
</dbReference>
<feature type="transmembrane region" description="Helical" evidence="7">
    <location>
        <begin position="309"/>
        <end position="327"/>
    </location>
</feature>
<dbReference type="InterPro" id="IPR036259">
    <property type="entry name" value="MFS_trans_sf"/>
</dbReference>
<evidence type="ECO:0000313" key="9">
    <source>
        <dbReference type="EMBL" id="RSY89501.1"/>
    </source>
</evidence>
<evidence type="ECO:0000256" key="1">
    <source>
        <dbReference type="ARBA" id="ARBA00004651"/>
    </source>
</evidence>
<name>A0A430G7M4_9SPHN</name>
<comment type="caution">
    <text evidence="9">The sequence shown here is derived from an EMBL/GenBank/DDBJ whole genome shotgun (WGS) entry which is preliminary data.</text>
</comment>
<keyword evidence="5 7" id="KW-1133">Transmembrane helix</keyword>
<gene>
    <name evidence="9" type="ORF">DAH66_02240</name>
</gene>
<accession>A0A430G7M4</accession>
<feature type="transmembrane region" description="Helical" evidence="7">
    <location>
        <begin position="333"/>
        <end position="351"/>
    </location>
</feature>
<organism evidence="9 10">
    <name type="scientific">Sphingomonas koreensis</name>
    <dbReference type="NCBI Taxonomy" id="93064"/>
    <lineage>
        <taxon>Bacteria</taxon>
        <taxon>Pseudomonadati</taxon>
        <taxon>Pseudomonadota</taxon>
        <taxon>Alphaproteobacteria</taxon>
        <taxon>Sphingomonadales</taxon>
        <taxon>Sphingomonadaceae</taxon>
        <taxon>Sphingomonas</taxon>
    </lineage>
</organism>
<dbReference type="InterPro" id="IPR010290">
    <property type="entry name" value="TM_effector"/>
</dbReference>
<feature type="transmembrane region" description="Helical" evidence="7">
    <location>
        <begin position="68"/>
        <end position="89"/>
    </location>
</feature>
<dbReference type="AlphaFoldDB" id="A0A430G7M4"/>
<feature type="transmembrane region" description="Helical" evidence="7">
    <location>
        <begin position="363"/>
        <end position="385"/>
    </location>
</feature>
<dbReference type="InterPro" id="IPR020846">
    <property type="entry name" value="MFS_dom"/>
</dbReference>
<feature type="transmembrane region" description="Helical" evidence="7">
    <location>
        <begin position="177"/>
        <end position="207"/>
    </location>
</feature>
<dbReference type="CDD" id="cd06173">
    <property type="entry name" value="MFS_MefA_like"/>
    <property type="match status" value="1"/>
</dbReference>
<feature type="transmembrane region" description="Helical" evidence="7">
    <location>
        <begin position="276"/>
        <end position="297"/>
    </location>
</feature>
<keyword evidence="4 7" id="KW-0812">Transmembrane</keyword>
<evidence type="ECO:0000256" key="5">
    <source>
        <dbReference type="ARBA" id="ARBA00022989"/>
    </source>
</evidence>
<evidence type="ECO:0000256" key="6">
    <source>
        <dbReference type="ARBA" id="ARBA00023136"/>
    </source>
</evidence>
<keyword evidence="2" id="KW-0813">Transport</keyword>
<sequence>MWTQHGGEAVNEEADGARKDSGAFQPLVHRNFREIWLASLMSNLALLITGVGAAWAMTLLTDSAQMVALVQSAPMLPFLFLAMPAGAIADSYDRRRVAILAMGGAALSNLLLLGVALSGLLTPWLLLALCFLVGIFNTMFTPSWQSAVSEQVPSEDLPRAVALNAISFNIARSFGPALGGVIVAAIGAAAAFAASVLLYVPMIAAFLRWKRVPDTPRLPPERVGGAIVSGIQYIGHSGAMRAVIVRSFLYCAGASSVAGLLPLISKLHLQGGPLVFGLLLACYGGGAVIGGVFLQRLRSMLGHSPTENGVALTAAAIIALAFAGSLWVAAPILIFLGAVWTQALTALNVAVQTGAPRWVSGRALAGFQATAAGGFALGSWVWGYVVEESSLTAAMIASGVALMAFSIAGRLMKSPKDIPNPAAARYDPADPEIDLALTGRSGPIAIQVVHMVPEEDARGFYDLMLEIRRIRRRNGASAWSLARDIADARRWIERFHCPTWHDYLRHRTRLTAEELGLLSVIAERYGENGQLRMTRLLERPVGSVRWQADTPDRGELPATLAP</sequence>
<feature type="transmembrane region" description="Helical" evidence="7">
    <location>
        <begin position="391"/>
        <end position="409"/>
    </location>
</feature>
<protein>
    <submittedName>
        <fullName evidence="9">MFS transporter</fullName>
    </submittedName>
</protein>
<dbReference type="PANTHER" id="PTHR23513">
    <property type="entry name" value="INTEGRAL MEMBRANE EFFLUX PROTEIN-RELATED"/>
    <property type="match status" value="1"/>
</dbReference>
<comment type="subcellular location">
    <subcellularLocation>
        <location evidence="1">Cell membrane</location>
        <topology evidence="1">Multi-pass membrane protein</topology>
    </subcellularLocation>
</comment>
<keyword evidence="3" id="KW-1003">Cell membrane</keyword>
<dbReference type="PROSITE" id="PS50850">
    <property type="entry name" value="MFS"/>
    <property type="match status" value="1"/>
</dbReference>
<feature type="transmembrane region" description="Helical" evidence="7">
    <location>
        <begin position="110"/>
        <end position="136"/>
    </location>
</feature>